<accession>A0A5N5SZI8</accession>
<protein>
    <submittedName>
        <fullName evidence="1">Uncharacterized protein</fullName>
    </submittedName>
</protein>
<reference evidence="1 2" key="1">
    <citation type="journal article" date="2019" name="PLoS Biol.">
        <title>Sex chromosomes control vertical transmission of feminizing Wolbachia symbionts in an isopod.</title>
        <authorList>
            <person name="Becking T."/>
            <person name="Chebbi M.A."/>
            <person name="Giraud I."/>
            <person name="Moumen B."/>
            <person name="Laverre T."/>
            <person name="Caubet Y."/>
            <person name="Peccoud J."/>
            <person name="Gilbert C."/>
            <person name="Cordaux R."/>
        </authorList>
    </citation>
    <scope>NUCLEOTIDE SEQUENCE [LARGE SCALE GENOMIC DNA]</scope>
    <source>
        <strain evidence="1">ANa2</strain>
        <tissue evidence="1">Whole body excluding digestive tract and cuticle</tissue>
    </source>
</reference>
<evidence type="ECO:0000313" key="2">
    <source>
        <dbReference type="Proteomes" id="UP000326759"/>
    </source>
</evidence>
<dbReference type="Proteomes" id="UP000326759">
    <property type="component" value="Unassembled WGS sequence"/>
</dbReference>
<comment type="caution">
    <text evidence="1">The sequence shown here is derived from an EMBL/GenBank/DDBJ whole genome shotgun (WGS) entry which is preliminary data.</text>
</comment>
<dbReference type="OrthoDB" id="10602514at2759"/>
<sequence length="187" mass="21279">KNKNKKRSISKFCKKSKPGEKGLVWVILKSINTVSGEPCNKCRDVNCYHDWTWGMCRECGAEFSSSDLRKCYSTSDLIKSKELQCFMCSIPNPAATIKPLFKLTVCLEDMVTNAEFAVELSGDFAEEFFGIQPTFKWTIEAAPETFDFMIANFHSECSRKSFPLTVNKIYTRDGLNSLRICDTKFPT</sequence>
<evidence type="ECO:0000313" key="1">
    <source>
        <dbReference type="EMBL" id="KAB7498080.1"/>
    </source>
</evidence>
<gene>
    <name evidence="1" type="ORF">Anas_01686</name>
</gene>
<name>A0A5N5SZI8_9CRUS</name>
<feature type="non-terminal residue" evidence="1">
    <location>
        <position position="1"/>
    </location>
</feature>
<organism evidence="1 2">
    <name type="scientific">Armadillidium nasatum</name>
    <dbReference type="NCBI Taxonomy" id="96803"/>
    <lineage>
        <taxon>Eukaryota</taxon>
        <taxon>Metazoa</taxon>
        <taxon>Ecdysozoa</taxon>
        <taxon>Arthropoda</taxon>
        <taxon>Crustacea</taxon>
        <taxon>Multicrustacea</taxon>
        <taxon>Malacostraca</taxon>
        <taxon>Eumalacostraca</taxon>
        <taxon>Peracarida</taxon>
        <taxon>Isopoda</taxon>
        <taxon>Oniscidea</taxon>
        <taxon>Crinocheta</taxon>
        <taxon>Armadillidiidae</taxon>
        <taxon>Armadillidium</taxon>
    </lineage>
</organism>
<proteinExistence type="predicted"/>
<keyword evidence="2" id="KW-1185">Reference proteome</keyword>
<dbReference type="AlphaFoldDB" id="A0A5N5SZI8"/>
<dbReference type="EMBL" id="SEYY01019633">
    <property type="protein sequence ID" value="KAB7498080.1"/>
    <property type="molecule type" value="Genomic_DNA"/>
</dbReference>